<comment type="caution">
    <text evidence="2">The sequence shown here is derived from an EMBL/GenBank/DDBJ whole genome shotgun (WGS) entry which is preliminary data.</text>
</comment>
<feature type="region of interest" description="Disordered" evidence="1">
    <location>
        <begin position="110"/>
        <end position="130"/>
    </location>
</feature>
<dbReference type="Proteomes" id="UP000789508">
    <property type="component" value="Unassembled WGS sequence"/>
</dbReference>
<dbReference type="OrthoDB" id="2491616at2759"/>
<dbReference type="AlphaFoldDB" id="A0A9N9HZ75"/>
<reference evidence="2" key="1">
    <citation type="submission" date="2021-06" db="EMBL/GenBank/DDBJ databases">
        <authorList>
            <person name="Kallberg Y."/>
            <person name="Tangrot J."/>
            <person name="Rosling A."/>
        </authorList>
    </citation>
    <scope>NUCLEOTIDE SEQUENCE</scope>
    <source>
        <strain evidence="2">FL130A</strain>
    </source>
</reference>
<dbReference type="EMBL" id="CAJVPS010023580">
    <property type="protein sequence ID" value="CAG8713983.1"/>
    <property type="molecule type" value="Genomic_DNA"/>
</dbReference>
<gene>
    <name evidence="2" type="ORF">ALEPTO_LOCUS12001</name>
</gene>
<evidence type="ECO:0000313" key="3">
    <source>
        <dbReference type="Proteomes" id="UP000789508"/>
    </source>
</evidence>
<feature type="region of interest" description="Disordered" evidence="1">
    <location>
        <begin position="18"/>
        <end position="41"/>
    </location>
</feature>
<evidence type="ECO:0000256" key="1">
    <source>
        <dbReference type="SAM" id="MobiDB-lite"/>
    </source>
</evidence>
<keyword evidence="3" id="KW-1185">Reference proteome</keyword>
<evidence type="ECO:0000313" key="2">
    <source>
        <dbReference type="EMBL" id="CAG8713983.1"/>
    </source>
</evidence>
<accession>A0A9N9HZ75</accession>
<proteinExistence type="predicted"/>
<name>A0A9N9HZ75_9GLOM</name>
<sequence length="314" mass="37346">MKIFPPLKLYHEYYKPHEDFPRNPPPIIPISPTDSTKTNDENDEDQWILKDRYSENRTESWTILKKRITTINTKQIITLKQKVHPENISEHESLYGDQDHREEIITTHKRTRSYDSQISEEITSEDEKEMDEVEQEIENEGLNRPIRYQQQQGVYYDPQDQNEAGSSTNYTLYESDYTKTLKSTWRGQDVYYPIPRHTNFDENHWKKVFKFTNPEIAWRNNTRIEKGLKDIYETSTIGDKTPPLPSLKKEGIGVPDDISEMTDNDQNNFNFYKEIKEKYPIEMRHIILPTINEGKNVKYQILSDENTDIPPMFM</sequence>
<organism evidence="2 3">
    <name type="scientific">Ambispora leptoticha</name>
    <dbReference type="NCBI Taxonomy" id="144679"/>
    <lineage>
        <taxon>Eukaryota</taxon>
        <taxon>Fungi</taxon>
        <taxon>Fungi incertae sedis</taxon>
        <taxon>Mucoromycota</taxon>
        <taxon>Glomeromycotina</taxon>
        <taxon>Glomeromycetes</taxon>
        <taxon>Archaeosporales</taxon>
        <taxon>Ambisporaceae</taxon>
        <taxon>Ambispora</taxon>
    </lineage>
</organism>
<feature type="non-terminal residue" evidence="2">
    <location>
        <position position="314"/>
    </location>
</feature>
<protein>
    <submittedName>
        <fullName evidence="2">4856_t:CDS:1</fullName>
    </submittedName>
</protein>